<dbReference type="InterPro" id="IPR014018">
    <property type="entry name" value="SecA_motor_DEAD"/>
</dbReference>
<dbReference type="GO" id="GO:0065002">
    <property type="term" value="P:intracellular protein transmembrane transport"/>
    <property type="evidence" value="ECO:0007669"/>
    <property type="project" value="UniProtKB-UniRule"/>
</dbReference>
<evidence type="ECO:0000256" key="10">
    <source>
        <dbReference type="ARBA" id="ARBA00023010"/>
    </source>
</evidence>
<dbReference type="GO" id="GO:0005524">
    <property type="term" value="F:ATP binding"/>
    <property type="evidence" value="ECO:0007669"/>
    <property type="project" value="UniProtKB-UniRule"/>
</dbReference>
<feature type="compositionally biased region" description="Polar residues" evidence="14">
    <location>
        <begin position="848"/>
        <end position="868"/>
    </location>
</feature>
<dbReference type="Gene3D" id="3.40.50.300">
    <property type="entry name" value="P-loop containing nucleotide triphosphate hydrolases"/>
    <property type="match status" value="2"/>
</dbReference>
<dbReference type="Pfam" id="PF07517">
    <property type="entry name" value="SecA_DEAD"/>
    <property type="match status" value="1"/>
</dbReference>
<feature type="domain" description="Helicase C-terminal" evidence="16">
    <location>
        <begin position="440"/>
        <end position="623"/>
    </location>
</feature>
<dbReference type="GO" id="GO:0017038">
    <property type="term" value="P:protein import"/>
    <property type="evidence" value="ECO:0007669"/>
    <property type="project" value="InterPro"/>
</dbReference>
<keyword evidence="2 12" id="KW-0813">Transport</keyword>
<evidence type="ECO:0000256" key="6">
    <source>
        <dbReference type="ARBA" id="ARBA00022741"/>
    </source>
</evidence>
<keyword evidence="4 12" id="KW-0963">Cytoplasm</keyword>
<comment type="function">
    <text evidence="12">Part of the Sec protein translocase complex. Interacts with the SecYEG preprotein conducting channel. Has a central role in coupling the hydrolysis of ATP to the transfer of proteins into and across the cell membrane, serving both as a receptor for the preprotein-SecB complex and as an ATP-driven molecular motor driving the stepwise translocation of polypeptide chains across the membrane.</text>
</comment>
<evidence type="ECO:0000256" key="2">
    <source>
        <dbReference type="ARBA" id="ARBA00022448"/>
    </source>
</evidence>
<dbReference type="GO" id="GO:0006605">
    <property type="term" value="P:protein targeting"/>
    <property type="evidence" value="ECO:0007669"/>
    <property type="project" value="UniProtKB-UniRule"/>
</dbReference>
<dbReference type="InterPro" id="IPR011116">
    <property type="entry name" value="SecA_Wing/Scaffold"/>
</dbReference>
<feature type="binding site" evidence="12">
    <location>
        <position position="86"/>
    </location>
    <ligand>
        <name>ATP</name>
        <dbReference type="ChEBI" id="CHEBI:30616"/>
    </ligand>
</feature>
<protein>
    <recommendedName>
        <fullName evidence="12 13">Protein translocase subunit SecA</fullName>
        <ecNumber evidence="12">7.4.2.8</ecNumber>
    </recommendedName>
</protein>
<dbReference type="GO" id="GO:0031522">
    <property type="term" value="C:cell envelope Sec protein transport complex"/>
    <property type="evidence" value="ECO:0007669"/>
    <property type="project" value="TreeGrafter"/>
</dbReference>
<evidence type="ECO:0000259" key="16">
    <source>
        <dbReference type="PROSITE" id="PS51194"/>
    </source>
</evidence>
<comment type="catalytic activity">
    <reaction evidence="12">
        <text>ATP + H2O + cellular proteinSide 1 = ADP + phosphate + cellular proteinSide 2.</text>
        <dbReference type="EC" id="7.4.2.8"/>
    </reaction>
</comment>
<feature type="region of interest" description="Disordered" evidence="14">
    <location>
        <begin position="826"/>
        <end position="877"/>
    </location>
</feature>
<feature type="domain" description="Helicase ATP-binding" evidence="15">
    <location>
        <begin position="88"/>
        <end position="246"/>
    </location>
</feature>
<dbReference type="PROSITE" id="PS51196">
    <property type="entry name" value="SECA_MOTOR_DEAD"/>
    <property type="match status" value="1"/>
</dbReference>
<keyword evidence="5" id="KW-0997">Cell inner membrane</keyword>
<dbReference type="CDD" id="cd18803">
    <property type="entry name" value="SF2_C_secA"/>
    <property type="match status" value="1"/>
</dbReference>
<feature type="binding site" evidence="12">
    <location>
        <begin position="104"/>
        <end position="108"/>
    </location>
    <ligand>
        <name>ATP</name>
        <dbReference type="ChEBI" id="CHEBI:30616"/>
    </ligand>
</feature>
<dbReference type="InterPro" id="IPR001650">
    <property type="entry name" value="Helicase_C-like"/>
</dbReference>
<dbReference type="Gene3D" id="3.90.1440.10">
    <property type="entry name" value="SecA, preprotein cross-linking domain"/>
    <property type="match status" value="1"/>
</dbReference>
<dbReference type="Proteomes" id="UP000010116">
    <property type="component" value="Unassembled WGS sequence"/>
</dbReference>
<keyword evidence="9 12" id="KW-1278">Translocase</keyword>
<sequence length="908" mass="103377">MLNFVKNIFGSSNDRTLKRMGVFVSSINQLESKYSDKPDEFFYSLKEDLKKKFEKNNDIYSVLPEAFAAVREASKRTLGLRHFDSQMLGGIALAEGNISEMKTGEGKTLVATLPTYLNAVMQNKAVVVTVNDYLAKRDAEWMRPVYEFLGLTVGVVISNQDNIEKKTAYASDVIYATNNELGFDYLRDNMAHLEEQKVQCSLDFAIVDEVDSILIDEARTPLVISGPSAESSDMYLQIKKIIPKLKLQLRPDDDENPLQDDEIGHYLIDEKNRTVELTDDGYVFVEQILDEMNLIGNSDGLYSVSNLKIMRFVQASLRANFLFKKNVDYLVRNNEVVLIDEHTGRTMPGRRISEGVHQALESKENVPIQKESQTLASTTFQNFFRLFKTLSGMTGTADTEALEFSQIYGLDVVVIPTNKPMVRNDNNDLVFLTKSAKYKALIKEVEAITKNNGPVLIGTVSVESSEEVSSFLKKSNINHQILNAKHHEREAEVIANAGKPGVVTIATNMAGRGTDIVLGGKKEDQDEDAWLKSHKLVLDAGGLHILGTERHESRRIDNQLRGRSGRQGDPGYSKFFLSLEDDLLRLFITDSRRALFEKIGMGDEPIEHRMLSRGIENAQRRIEARNFDARKNLLEYDDVANDQRQAIYALRNQLLNENDISLTIENNIEDTFTNITSSFIPLESVESQWKHKELEGYLLENFNLDTNISKEIENNKKLNADSIPKYIVEKAKTEYINKFQKIGESLKLLEKQIMLQVLDVHWKEHLAEIDHLRASIGLRAYAQKNPKNEYKREAYALFEEMLNLIDTETIRILFNLKLQAEENIPELKPQNTQDMTLEHASPQPEGSIEQTHNKNQQPHQDKITNPITRSEPKIGRNDFVKITNGKETKELKYKKAQSLIETGEWKII</sequence>
<evidence type="ECO:0000256" key="8">
    <source>
        <dbReference type="ARBA" id="ARBA00022927"/>
    </source>
</evidence>
<evidence type="ECO:0000256" key="12">
    <source>
        <dbReference type="HAMAP-Rule" id="MF_01382"/>
    </source>
</evidence>
<evidence type="ECO:0000259" key="17">
    <source>
        <dbReference type="PROSITE" id="PS51196"/>
    </source>
</evidence>
<comment type="similarity">
    <text evidence="1 12 13">Belongs to the SecA family.</text>
</comment>
<dbReference type="GO" id="GO:0043952">
    <property type="term" value="P:protein transport by the Sec complex"/>
    <property type="evidence" value="ECO:0007669"/>
    <property type="project" value="UniProtKB-ARBA"/>
</dbReference>
<dbReference type="NCBIfam" id="TIGR00963">
    <property type="entry name" value="secA"/>
    <property type="match status" value="1"/>
</dbReference>
<dbReference type="InterPro" id="IPR027417">
    <property type="entry name" value="P-loop_NTPase"/>
</dbReference>
<dbReference type="HAMAP" id="MF_01382">
    <property type="entry name" value="SecA"/>
    <property type="match status" value="1"/>
</dbReference>
<evidence type="ECO:0000256" key="3">
    <source>
        <dbReference type="ARBA" id="ARBA00022475"/>
    </source>
</evidence>
<evidence type="ECO:0000256" key="1">
    <source>
        <dbReference type="ARBA" id="ARBA00007650"/>
    </source>
</evidence>
<evidence type="ECO:0000256" key="5">
    <source>
        <dbReference type="ARBA" id="ARBA00022519"/>
    </source>
</evidence>
<dbReference type="Gene3D" id="1.10.3060.10">
    <property type="entry name" value="Helical scaffold and wing domains of SecA"/>
    <property type="match status" value="1"/>
</dbReference>
<dbReference type="GO" id="GO:0005829">
    <property type="term" value="C:cytosol"/>
    <property type="evidence" value="ECO:0007669"/>
    <property type="project" value="TreeGrafter"/>
</dbReference>
<evidence type="ECO:0000313" key="18">
    <source>
        <dbReference type="EMBL" id="EJP73583.1"/>
    </source>
</evidence>
<evidence type="ECO:0000313" key="19">
    <source>
        <dbReference type="Proteomes" id="UP000010116"/>
    </source>
</evidence>
<dbReference type="Pfam" id="PF21090">
    <property type="entry name" value="P-loop_SecA"/>
    <property type="match status" value="1"/>
</dbReference>
<dbReference type="InterPro" id="IPR036266">
    <property type="entry name" value="SecA_Wing/Scaffold_sf"/>
</dbReference>
<feature type="domain" description="SecA family profile" evidence="17">
    <location>
        <begin position="2"/>
        <end position="607"/>
    </location>
</feature>
<evidence type="ECO:0000256" key="11">
    <source>
        <dbReference type="ARBA" id="ARBA00023136"/>
    </source>
</evidence>
<dbReference type="InterPro" id="IPR011130">
    <property type="entry name" value="SecA_preprotein_X-link_dom"/>
</dbReference>
<organism evidence="18 19">
    <name type="scientific">SAR86 cluster bacterium SAR86B</name>
    <dbReference type="NCBI Taxonomy" id="1123867"/>
    <lineage>
        <taxon>Bacteria</taxon>
        <taxon>Pseudomonadati</taxon>
        <taxon>Pseudomonadota</taxon>
        <taxon>Gammaproteobacteria</taxon>
        <taxon>SAR86 cluster</taxon>
    </lineage>
</organism>
<dbReference type="Pfam" id="PF07516">
    <property type="entry name" value="SecA_SW"/>
    <property type="match status" value="1"/>
</dbReference>
<keyword evidence="6 12" id="KW-0547">Nucleotide-binding</keyword>
<dbReference type="GO" id="GO:0008564">
    <property type="term" value="F:protein-exporting ATPase activity"/>
    <property type="evidence" value="ECO:0007669"/>
    <property type="project" value="UniProtKB-EC"/>
</dbReference>
<name>J5KGL8_9GAMM</name>
<evidence type="ECO:0000256" key="4">
    <source>
        <dbReference type="ARBA" id="ARBA00022490"/>
    </source>
</evidence>
<dbReference type="InterPro" id="IPR036670">
    <property type="entry name" value="SecA_X-link_sf"/>
</dbReference>
<dbReference type="InterPro" id="IPR044722">
    <property type="entry name" value="SecA_SF2_C"/>
</dbReference>
<evidence type="ECO:0000256" key="7">
    <source>
        <dbReference type="ARBA" id="ARBA00022840"/>
    </source>
</evidence>
<dbReference type="PROSITE" id="PS51192">
    <property type="entry name" value="HELICASE_ATP_BIND_1"/>
    <property type="match status" value="1"/>
</dbReference>
<keyword evidence="8 12" id="KW-0653">Protein transport</keyword>
<dbReference type="SMART" id="SM00957">
    <property type="entry name" value="SecA_DEAD"/>
    <property type="match status" value="1"/>
</dbReference>
<comment type="subcellular location">
    <subcellularLocation>
        <location evidence="12">Cell membrane</location>
        <topology evidence="12">Peripheral membrane protein</topology>
        <orientation evidence="12">Cytoplasmic side</orientation>
    </subcellularLocation>
    <subcellularLocation>
        <location evidence="12">Cytoplasm</location>
    </subcellularLocation>
    <text evidence="12">Distribution is 50-50.</text>
</comment>
<reference evidence="18 19" key="1">
    <citation type="journal article" date="2012" name="ISME J.">
        <title>Genomic insights to SAR86, an abundant and uncultivated marine bacterial lineage.</title>
        <authorList>
            <person name="Dupont C.L."/>
            <person name="Rusch D.B."/>
            <person name="Yooseph S."/>
            <person name="Lombardo M.J."/>
            <person name="Richter R.A."/>
            <person name="Valas R."/>
            <person name="Novotny M."/>
            <person name="Yee-Greenbaum J."/>
            <person name="Selengut J.D."/>
            <person name="Haft D.H."/>
            <person name="Halpern A.L."/>
            <person name="Lasken R.S."/>
            <person name="Nealson K."/>
            <person name="Friedman R."/>
            <person name="Venter J.C."/>
        </authorList>
    </citation>
    <scope>NUCLEOTIDE SEQUENCE [LARGE SCALE GENOMIC DNA]</scope>
</reference>
<feature type="binding site" evidence="12">
    <location>
        <position position="515"/>
    </location>
    <ligand>
        <name>ATP</name>
        <dbReference type="ChEBI" id="CHEBI:30616"/>
    </ligand>
</feature>
<dbReference type="SMART" id="SM00958">
    <property type="entry name" value="SecA_PP_bind"/>
    <property type="match status" value="1"/>
</dbReference>
<dbReference type="GO" id="GO:0005886">
    <property type="term" value="C:plasma membrane"/>
    <property type="evidence" value="ECO:0007669"/>
    <property type="project" value="UniProtKB-SubCell"/>
</dbReference>
<dbReference type="Pfam" id="PF01043">
    <property type="entry name" value="SecA_PP_bind"/>
    <property type="match status" value="1"/>
</dbReference>
<evidence type="ECO:0000256" key="14">
    <source>
        <dbReference type="SAM" id="MobiDB-lite"/>
    </source>
</evidence>
<dbReference type="AlphaFoldDB" id="J5KGL8"/>
<dbReference type="PRINTS" id="PR00906">
    <property type="entry name" value="SECA"/>
</dbReference>
<dbReference type="FunFam" id="3.40.50.300:FF:000113">
    <property type="entry name" value="Preprotein translocase subunit SecA"/>
    <property type="match status" value="1"/>
</dbReference>
<dbReference type="CDD" id="cd17928">
    <property type="entry name" value="DEXDc_SecA"/>
    <property type="match status" value="1"/>
</dbReference>
<dbReference type="FunFam" id="3.90.1440.10:FF:000001">
    <property type="entry name" value="Preprotein translocase subunit SecA"/>
    <property type="match status" value="1"/>
</dbReference>
<dbReference type="PROSITE" id="PS01312">
    <property type="entry name" value="SECA"/>
    <property type="match status" value="1"/>
</dbReference>
<evidence type="ECO:0000259" key="15">
    <source>
        <dbReference type="PROSITE" id="PS51192"/>
    </source>
</evidence>
<accession>J5KGL8</accession>
<evidence type="ECO:0000256" key="9">
    <source>
        <dbReference type="ARBA" id="ARBA00022967"/>
    </source>
</evidence>
<dbReference type="HOGENOM" id="CLU_005314_3_0_6"/>
<dbReference type="PROSITE" id="PS51194">
    <property type="entry name" value="HELICASE_CTER"/>
    <property type="match status" value="1"/>
</dbReference>
<comment type="subunit">
    <text evidence="12">Monomer and homodimer. Part of the essential Sec protein translocation apparatus which comprises SecA, SecYEG and auxiliary proteins SecDF-YajC and YidC.</text>
</comment>
<dbReference type="SUPFAM" id="SSF52540">
    <property type="entry name" value="P-loop containing nucleoside triphosphate hydrolases"/>
    <property type="match status" value="2"/>
</dbReference>
<keyword evidence="3 12" id="KW-1003">Cell membrane</keyword>
<dbReference type="PANTHER" id="PTHR30612">
    <property type="entry name" value="SECA INNER MEMBRANE COMPONENT OF SEC PROTEIN SECRETION SYSTEM"/>
    <property type="match status" value="1"/>
</dbReference>
<keyword evidence="11 12" id="KW-0472">Membrane</keyword>
<keyword evidence="10 12" id="KW-0811">Translocation</keyword>
<dbReference type="InterPro" id="IPR011115">
    <property type="entry name" value="SecA_DEAD"/>
</dbReference>
<dbReference type="InterPro" id="IPR014001">
    <property type="entry name" value="Helicase_ATP-bd"/>
</dbReference>
<dbReference type="SUPFAM" id="SSF81886">
    <property type="entry name" value="Helical scaffold and wing domains of SecA"/>
    <property type="match status" value="1"/>
</dbReference>
<dbReference type="NCBIfam" id="NF009538">
    <property type="entry name" value="PRK12904.1"/>
    <property type="match status" value="1"/>
</dbReference>
<gene>
    <name evidence="12 18" type="primary">secA</name>
    <name evidence="18" type="ORF">NT02SARS_0141</name>
</gene>
<dbReference type="InterPro" id="IPR000185">
    <property type="entry name" value="SecA"/>
</dbReference>
<keyword evidence="7 12" id="KW-0067">ATP-binding</keyword>
<dbReference type="SUPFAM" id="SSF81767">
    <property type="entry name" value="Pre-protein crosslinking domain of SecA"/>
    <property type="match status" value="1"/>
</dbReference>
<proteinExistence type="inferred from homology"/>
<dbReference type="PANTHER" id="PTHR30612:SF0">
    <property type="entry name" value="CHLOROPLAST PROTEIN-TRANSPORTING ATPASE"/>
    <property type="match status" value="1"/>
</dbReference>
<dbReference type="InterPro" id="IPR020937">
    <property type="entry name" value="SecA_CS"/>
</dbReference>
<dbReference type="EMBL" id="JH611165">
    <property type="protein sequence ID" value="EJP73583.1"/>
    <property type="molecule type" value="Genomic_DNA"/>
</dbReference>
<dbReference type="EC" id="7.4.2.8" evidence="12"/>
<evidence type="ECO:0000256" key="13">
    <source>
        <dbReference type="RuleBase" id="RU003874"/>
    </source>
</evidence>